<organism evidence="10 11">
    <name type="scientific">Candidatus Sulfotelmatobacter kueseliae</name>
    <dbReference type="NCBI Taxonomy" id="2042962"/>
    <lineage>
        <taxon>Bacteria</taxon>
        <taxon>Pseudomonadati</taxon>
        <taxon>Acidobacteriota</taxon>
        <taxon>Terriglobia</taxon>
        <taxon>Terriglobales</taxon>
        <taxon>Candidatus Korobacteraceae</taxon>
        <taxon>Candidatus Sulfotelmatobacter</taxon>
    </lineage>
</organism>
<evidence type="ECO:0000256" key="4">
    <source>
        <dbReference type="ARBA" id="ARBA00022723"/>
    </source>
</evidence>
<dbReference type="CDD" id="cd21123">
    <property type="entry name" value="SPASM_MftC-like"/>
    <property type="match status" value="1"/>
</dbReference>
<accession>A0A2U3K4W5</accession>
<dbReference type="PIRSF" id="PIRSF037420">
    <property type="entry name" value="PQQ_syn_pqqE"/>
    <property type="match status" value="1"/>
</dbReference>
<dbReference type="Pfam" id="PF04055">
    <property type="entry name" value="Radical_SAM"/>
    <property type="match status" value="1"/>
</dbReference>
<name>A0A2U3K4W5_9BACT</name>
<reference evidence="11" key="1">
    <citation type="submission" date="2018-02" db="EMBL/GenBank/DDBJ databases">
        <authorList>
            <person name="Hausmann B."/>
        </authorList>
    </citation>
    <scope>NUCLEOTIDE SEQUENCE [LARGE SCALE GENOMIC DNA]</scope>
    <source>
        <strain evidence="11">Peat soil MAG SbA1</strain>
    </source>
</reference>
<dbReference type="AlphaFoldDB" id="A0A2U3K4W5"/>
<evidence type="ECO:0000259" key="9">
    <source>
        <dbReference type="Pfam" id="PF13186"/>
    </source>
</evidence>
<dbReference type="NCBIfam" id="TIGR04085">
    <property type="entry name" value="rSAM_more_4Fe4S"/>
    <property type="match status" value="1"/>
</dbReference>
<evidence type="ECO:0000256" key="7">
    <source>
        <dbReference type="SAM" id="MobiDB-lite"/>
    </source>
</evidence>
<dbReference type="Proteomes" id="UP000238701">
    <property type="component" value="Unassembled WGS sequence"/>
</dbReference>
<dbReference type="CDD" id="cd01335">
    <property type="entry name" value="Radical_SAM"/>
    <property type="match status" value="1"/>
</dbReference>
<dbReference type="PANTHER" id="PTHR11228">
    <property type="entry name" value="RADICAL SAM DOMAIN PROTEIN"/>
    <property type="match status" value="1"/>
</dbReference>
<feature type="compositionally biased region" description="Polar residues" evidence="7">
    <location>
        <begin position="37"/>
        <end position="46"/>
    </location>
</feature>
<keyword evidence="3" id="KW-0949">S-adenosyl-L-methionine</keyword>
<dbReference type="SUPFAM" id="SSF102114">
    <property type="entry name" value="Radical SAM enzymes"/>
    <property type="match status" value="1"/>
</dbReference>
<evidence type="ECO:0000256" key="5">
    <source>
        <dbReference type="ARBA" id="ARBA00023004"/>
    </source>
</evidence>
<dbReference type="InterPro" id="IPR013785">
    <property type="entry name" value="Aldolase_TIM"/>
</dbReference>
<keyword evidence="6" id="KW-0411">Iron-sulfur</keyword>
<dbReference type="InterPro" id="IPR050377">
    <property type="entry name" value="Radical_SAM_PqqE_MftC-like"/>
</dbReference>
<dbReference type="InterPro" id="IPR023885">
    <property type="entry name" value="4Fe4S-binding_SPASM_dom"/>
</dbReference>
<dbReference type="GO" id="GO:0046872">
    <property type="term" value="F:metal ion binding"/>
    <property type="evidence" value="ECO:0007669"/>
    <property type="project" value="UniProtKB-KW"/>
</dbReference>
<evidence type="ECO:0000313" key="10">
    <source>
        <dbReference type="EMBL" id="SPF34590.1"/>
    </source>
</evidence>
<evidence type="ECO:0000256" key="2">
    <source>
        <dbReference type="ARBA" id="ARBA00022485"/>
    </source>
</evidence>
<gene>
    <name evidence="10" type="ORF">SBA1_1310011</name>
</gene>
<feature type="domain" description="4Fe4S-binding SPASM" evidence="9">
    <location>
        <begin position="305"/>
        <end position="361"/>
    </location>
</feature>
<dbReference type="InterPro" id="IPR058240">
    <property type="entry name" value="rSAM_sf"/>
</dbReference>
<evidence type="ECO:0000256" key="1">
    <source>
        <dbReference type="ARBA" id="ARBA00001966"/>
    </source>
</evidence>
<dbReference type="GO" id="GO:0003824">
    <property type="term" value="F:catalytic activity"/>
    <property type="evidence" value="ECO:0007669"/>
    <property type="project" value="InterPro"/>
</dbReference>
<dbReference type="GO" id="GO:0051539">
    <property type="term" value="F:4 iron, 4 sulfur cluster binding"/>
    <property type="evidence" value="ECO:0007669"/>
    <property type="project" value="UniProtKB-KW"/>
</dbReference>
<keyword evidence="5" id="KW-0408">Iron</keyword>
<keyword evidence="2" id="KW-0004">4Fe-4S</keyword>
<dbReference type="InterPro" id="IPR017200">
    <property type="entry name" value="PqqE-like"/>
</dbReference>
<dbReference type="Pfam" id="PF13186">
    <property type="entry name" value="SPASM"/>
    <property type="match status" value="1"/>
</dbReference>
<dbReference type="InterPro" id="IPR007197">
    <property type="entry name" value="rSAM"/>
</dbReference>
<evidence type="ECO:0000259" key="8">
    <source>
        <dbReference type="Pfam" id="PF04055"/>
    </source>
</evidence>
<feature type="domain" description="Radical SAM core" evidence="8">
    <location>
        <begin position="75"/>
        <end position="216"/>
    </location>
</feature>
<evidence type="ECO:0000256" key="3">
    <source>
        <dbReference type="ARBA" id="ARBA00022691"/>
    </source>
</evidence>
<dbReference type="EMBL" id="OMOD01000037">
    <property type="protein sequence ID" value="SPF34590.1"/>
    <property type="molecule type" value="Genomic_DNA"/>
</dbReference>
<proteinExistence type="predicted"/>
<feature type="region of interest" description="Disordered" evidence="7">
    <location>
        <begin position="18"/>
        <end position="46"/>
    </location>
</feature>
<evidence type="ECO:0000313" key="11">
    <source>
        <dbReference type="Proteomes" id="UP000238701"/>
    </source>
</evidence>
<evidence type="ECO:0000256" key="6">
    <source>
        <dbReference type="ARBA" id="ARBA00023014"/>
    </source>
</evidence>
<dbReference type="PANTHER" id="PTHR11228:SF34">
    <property type="entry name" value="TUNGSTEN-CONTAINING ALDEHYDE FERREDOXIN OXIDOREDUCTASE COFACTOR MODIFYING PROTEIN"/>
    <property type="match status" value="1"/>
</dbReference>
<dbReference type="Gene3D" id="3.20.20.70">
    <property type="entry name" value="Aldolase class I"/>
    <property type="match status" value="1"/>
</dbReference>
<sequence length="395" mass="43523">MRVRTAAAELAAYDRAMPNPSTPFLPAPGGSFAAPGTGSSQTASAPSFQLRPMQVTWEMTQACDWKASHARAAARAARGKREFSTAEAFHLIEEVADMHVPLLVLTGGDPLLRPDLFPIVDFASRHSVRTSLTLPPTPLLDAGIIAELKARGLMRLSFWLHGSTAALDDGYWGVPGCHRRTLDAIGSCHEVDLPVQINTILARRNLHDLDPMIELLTRLDVALWNVFFFVPASRQQAQEMISAEEHEAVFAKLYESSKRVHFQIKTTEGQHYQRYLLQQRARESRGRMTETDVITCAPKGVNDGKSFVFIDPAGEVYPSRFLPWSAGNVTTQSLAQLYCESPLFVSLRDSSKLKGRCGRCPARNVCGGSRARAYAMTGDLFAEDPCCAYEPQLNG</sequence>
<comment type="cofactor">
    <cofactor evidence="1">
        <name>[4Fe-4S] cluster</name>
        <dbReference type="ChEBI" id="CHEBI:49883"/>
    </cofactor>
</comment>
<keyword evidence="4" id="KW-0479">Metal-binding</keyword>
<protein>
    <submittedName>
        <fullName evidence="10">Fe-S protein, radical SAM family</fullName>
    </submittedName>
</protein>